<keyword evidence="3" id="KW-1185">Reference proteome</keyword>
<sequence>MDSLDGYYNGSFEPQIHDGVEREPPACLYSRRTEPVPYLELQSNTALGNLDRDLAPYELPSCQHAPSPGYLQAEGPQADAFHPRTDETTAHLAFPWMRASRSQICQAPMTEQTYEVEKGGSEEEQRHEEPRAPRTRRRLDCMKPGSEGGDLYLRRIKPRIFKS</sequence>
<feature type="region of interest" description="Disordered" evidence="1">
    <location>
        <begin position="112"/>
        <end position="149"/>
    </location>
</feature>
<accession>A0A9D3N9B0</accession>
<evidence type="ECO:0000313" key="3">
    <source>
        <dbReference type="Proteomes" id="UP000824219"/>
    </source>
</evidence>
<dbReference type="Proteomes" id="UP000824219">
    <property type="component" value="Linkage Group LG25"/>
</dbReference>
<comment type="caution">
    <text evidence="2">The sequence shown here is derived from an EMBL/GenBank/DDBJ whole genome shotgun (WGS) entry which is preliminary data.</text>
</comment>
<evidence type="ECO:0000256" key="1">
    <source>
        <dbReference type="SAM" id="MobiDB-lite"/>
    </source>
</evidence>
<feature type="compositionally biased region" description="Basic and acidic residues" evidence="1">
    <location>
        <begin position="115"/>
        <end position="132"/>
    </location>
</feature>
<name>A0A9D3N9B0_9TELE</name>
<protein>
    <submittedName>
        <fullName evidence="2">Uncharacterized protein</fullName>
    </submittedName>
</protein>
<gene>
    <name evidence="2" type="ORF">KOW79_020283</name>
</gene>
<organism evidence="2 3">
    <name type="scientific">Hemibagrus wyckioides</name>
    <dbReference type="NCBI Taxonomy" id="337641"/>
    <lineage>
        <taxon>Eukaryota</taxon>
        <taxon>Metazoa</taxon>
        <taxon>Chordata</taxon>
        <taxon>Craniata</taxon>
        <taxon>Vertebrata</taxon>
        <taxon>Euteleostomi</taxon>
        <taxon>Actinopterygii</taxon>
        <taxon>Neopterygii</taxon>
        <taxon>Teleostei</taxon>
        <taxon>Ostariophysi</taxon>
        <taxon>Siluriformes</taxon>
        <taxon>Bagridae</taxon>
        <taxon>Hemibagrus</taxon>
    </lineage>
</organism>
<dbReference type="AlphaFoldDB" id="A0A9D3N9B0"/>
<evidence type="ECO:0000313" key="2">
    <source>
        <dbReference type="EMBL" id="KAG7316742.1"/>
    </source>
</evidence>
<reference evidence="2 3" key="1">
    <citation type="submission" date="2021-06" db="EMBL/GenBank/DDBJ databases">
        <title>Chromosome-level genome assembly of the red-tail catfish (Hemibagrus wyckioides).</title>
        <authorList>
            <person name="Shao F."/>
        </authorList>
    </citation>
    <scope>NUCLEOTIDE SEQUENCE [LARGE SCALE GENOMIC DNA]</scope>
    <source>
        <strain evidence="2">EC202008001</strain>
        <tissue evidence="2">Blood</tissue>
    </source>
</reference>
<dbReference type="EMBL" id="JAHKSW010000025">
    <property type="protein sequence ID" value="KAG7316742.1"/>
    <property type="molecule type" value="Genomic_DNA"/>
</dbReference>
<dbReference type="OrthoDB" id="6159439at2759"/>
<proteinExistence type="predicted"/>